<dbReference type="PROSITE" id="PS51782">
    <property type="entry name" value="LYSM"/>
    <property type="match status" value="1"/>
</dbReference>
<evidence type="ECO:0000259" key="13">
    <source>
        <dbReference type="PROSITE" id="PS50011"/>
    </source>
</evidence>
<feature type="compositionally biased region" description="Polar residues" evidence="10">
    <location>
        <begin position="236"/>
        <end position="252"/>
    </location>
</feature>
<dbReference type="Pfam" id="PF23472">
    <property type="entry name" value="LysM2_CERK1_LYK3_4_5"/>
    <property type="match status" value="1"/>
</dbReference>
<keyword evidence="4 12" id="KW-0732">Signal</keyword>
<organism evidence="15">
    <name type="scientific">Parasponia rugosa</name>
    <dbReference type="NCBI Taxonomy" id="1603294"/>
    <lineage>
        <taxon>Eukaryota</taxon>
        <taxon>Viridiplantae</taxon>
        <taxon>Streptophyta</taxon>
        <taxon>Embryophyta</taxon>
        <taxon>Tracheophyta</taxon>
        <taxon>Spermatophyta</taxon>
        <taxon>Magnoliopsida</taxon>
        <taxon>eudicotyledons</taxon>
        <taxon>Gunneridae</taxon>
        <taxon>Pentapetalae</taxon>
        <taxon>rosids</taxon>
        <taxon>fabids</taxon>
        <taxon>Rosales</taxon>
        <taxon>Cannabaceae</taxon>
        <taxon>Parasponia</taxon>
    </lineage>
</organism>
<protein>
    <submittedName>
        <fullName evidence="15">Lysm-containing receptor kinase 18</fullName>
    </submittedName>
</protein>
<keyword evidence="15" id="KW-0808">Transferase</keyword>
<dbReference type="InterPro" id="IPR036779">
    <property type="entry name" value="LysM_dom_sf"/>
</dbReference>
<dbReference type="PANTHER" id="PTHR45927:SF7">
    <property type="entry name" value="LYSM-DOMAIN RECEPTOR-LIKE KINASE"/>
    <property type="match status" value="1"/>
</dbReference>
<dbReference type="InterPro" id="IPR000719">
    <property type="entry name" value="Prot_kinase_dom"/>
</dbReference>
<evidence type="ECO:0000313" key="15">
    <source>
        <dbReference type="EMBL" id="ASM47246.1"/>
    </source>
</evidence>
<dbReference type="Gene3D" id="1.10.510.10">
    <property type="entry name" value="Transferase(Phosphotransferase) domain 1"/>
    <property type="match status" value="1"/>
</dbReference>
<dbReference type="InterPro" id="IPR052611">
    <property type="entry name" value="Plant_RLK_LysM"/>
</dbReference>
<evidence type="ECO:0000256" key="10">
    <source>
        <dbReference type="SAM" id="MobiDB-lite"/>
    </source>
</evidence>
<sequence length="630" mass="70167">MIQIILLILLILNSPTLEVNGQQNYSGLQSQSCDIRDETGPSPALLYTCNGQNQVCQAFLIFKSQPPYNSVKTISNLTVSSPKELARINNVGESETFPTNKEVIVPVLCSCAGPYYQANTTVILNHNDTYSVVAEDIFQGLTTCNSLLRDNSYGEFDLQPGMELKVPLRCACPTTNQSENGTKYLLTYPINRDDSIPDIGERFNASVKSILDANGFLEEDPTIFISTTLLIPLSTEPSSSQTTVHNSTNTKPVSFPPIFGPSPRTKSKGKLYAVFAITAGCSMIVLGVVLLAALLIYRRRSKGLPRRQTTSKRLSPEDLRVEIASFEKGFQMFGIEEIRKATKNFSPENRIKGSIYYGVFGNSHITLAVKKAKRDVSREVNILKKLNHFNLIKLEGVCKHNDRSYLIFEYMENGSLREWLCRNDNEKDWSWSRRIQIALDIAHGLNYLHCFTEPGYVHKNIKSSNILLNRDMRAKIANFGLAGPAKDQVKTTSRSSQTTTHVVGTRGYVAPEYLANGIVTPKIDVYAFGVVVLELMSGKNAVIGKDIENGRRVLLSRTIVEIMEGDDHNREAELDSFIDPCLKEDNRSMEFAIRVAKLSIACLKLEPETRPSMGEAISTLAKIQADLQKN</sequence>
<accession>A0A221I0J9</accession>
<keyword evidence="2" id="KW-1003">Cell membrane</keyword>
<evidence type="ECO:0000256" key="1">
    <source>
        <dbReference type="ARBA" id="ARBA00004162"/>
    </source>
</evidence>
<feature type="domain" description="LysM" evidence="14">
    <location>
        <begin position="186"/>
        <end position="231"/>
    </location>
</feature>
<reference evidence="15" key="1">
    <citation type="journal article" date="2017" name="J. ISSAAS">
        <title>Parallel loss of symbiosis genes in relatives of nitrogen-fixing non-legume Parasponia.</title>
        <authorList>
            <person name="van Velzen R."/>
            <person name="Holmer R."/>
            <person name="Bu F."/>
            <person name="Rutten L."/>
            <person name="Van Zeijl A."/>
            <person name="Liu W."/>
            <person name="Santuari L."/>
            <person name="Cao Q."/>
            <person name="Sharma T."/>
            <person name="Shen D."/>
            <person name="Roswanjaya Y."/>
            <person name="Wardhani T."/>
            <person name="Kalhor M.S."/>
            <person name="Jansen J."/>
            <person name="Van den Hoogen J."/>
            <person name="Gungor B."/>
            <person name="Hartog M."/>
            <person name="Hontelez J."/>
            <person name="Verver J."/>
            <person name="Yang W.-C."/>
            <person name="Schijlen E."/>
            <person name="Repin R."/>
            <person name="Schilthuizen M."/>
            <person name="Schranz E."/>
            <person name="Heidstra R."/>
            <person name="Miyata K."/>
            <person name="Fedorova E."/>
            <person name="Kohlen W."/>
            <person name="Bisseling T."/>
            <person name="Smit S."/>
            <person name="Geurts R."/>
        </authorList>
    </citation>
    <scope>NUCLEOTIDE SEQUENCE</scope>
</reference>
<evidence type="ECO:0000256" key="12">
    <source>
        <dbReference type="SAM" id="SignalP"/>
    </source>
</evidence>
<keyword evidence="9" id="KW-1015">Disulfide bond</keyword>
<dbReference type="PROSITE" id="PS50011">
    <property type="entry name" value="PROTEIN_KINASE_DOM"/>
    <property type="match status" value="1"/>
</dbReference>
<keyword evidence="5" id="KW-0547">Nucleotide-binding</keyword>
<dbReference type="InterPro" id="IPR056562">
    <property type="entry name" value="LysM2_CERK1_LYK3_4_5"/>
</dbReference>
<keyword evidence="8 11" id="KW-0472">Membrane</keyword>
<dbReference type="Gene3D" id="3.30.200.20">
    <property type="entry name" value="Phosphorylase Kinase, domain 1"/>
    <property type="match status" value="1"/>
</dbReference>
<keyword evidence="3 11" id="KW-0812">Transmembrane</keyword>
<keyword evidence="7 11" id="KW-1133">Transmembrane helix</keyword>
<evidence type="ECO:0000256" key="5">
    <source>
        <dbReference type="ARBA" id="ARBA00022741"/>
    </source>
</evidence>
<dbReference type="Gene3D" id="3.10.350.10">
    <property type="entry name" value="LysM domain"/>
    <property type="match status" value="1"/>
</dbReference>
<evidence type="ECO:0000256" key="7">
    <source>
        <dbReference type="ARBA" id="ARBA00022989"/>
    </source>
</evidence>
<dbReference type="Pfam" id="PF23473">
    <property type="entry name" value="LysM3_LYK4_5"/>
    <property type="match status" value="1"/>
</dbReference>
<feature type="domain" description="Protein kinase" evidence="13">
    <location>
        <begin position="294"/>
        <end position="623"/>
    </location>
</feature>
<keyword evidence="15" id="KW-0418">Kinase</keyword>
<evidence type="ECO:0000256" key="3">
    <source>
        <dbReference type="ARBA" id="ARBA00022692"/>
    </source>
</evidence>
<dbReference type="AlphaFoldDB" id="A0A221I0J9"/>
<evidence type="ECO:0000259" key="14">
    <source>
        <dbReference type="PROSITE" id="PS51782"/>
    </source>
</evidence>
<dbReference type="InterPro" id="IPR056561">
    <property type="entry name" value="NFP_LYK_LysM1"/>
</dbReference>
<gene>
    <name evidence="15" type="primary">LYK18</name>
</gene>
<proteinExistence type="predicted"/>
<feature type="signal peptide" evidence="12">
    <location>
        <begin position="1"/>
        <end position="21"/>
    </location>
</feature>
<dbReference type="Pfam" id="PF23446">
    <property type="entry name" value="LysM1_NFP_LYK"/>
    <property type="match status" value="1"/>
</dbReference>
<dbReference type="Pfam" id="PF00069">
    <property type="entry name" value="Pkinase"/>
    <property type="match status" value="1"/>
</dbReference>
<dbReference type="GO" id="GO:0005524">
    <property type="term" value="F:ATP binding"/>
    <property type="evidence" value="ECO:0007669"/>
    <property type="project" value="UniProtKB-KW"/>
</dbReference>
<evidence type="ECO:0000256" key="6">
    <source>
        <dbReference type="ARBA" id="ARBA00022840"/>
    </source>
</evidence>
<dbReference type="InterPro" id="IPR011009">
    <property type="entry name" value="Kinase-like_dom_sf"/>
</dbReference>
<dbReference type="GO" id="GO:0004672">
    <property type="term" value="F:protein kinase activity"/>
    <property type="evidence" value="ECO:0007669"/>
    <property type="project" value="InterPro"/>
</dbReference>
<dbReference type="GO" id="GO:0005886">
    <property type="term" value="C:plasma membrane"/>
    <property type="evidence" value="ECO:0007669"/>
    <property type="project" value="UniProtKB-SubCell"/>
</dbReference>
<evidence type="ECO:0000256" key="9">
    <source>
        <dbReference type="ARBA" id="ARBA00023157"/>
    </source>
</evidence>
<dbReference type="SUPFAM" id="SSF56112">
    <property type="entry name" value="Protein kinase-like (PK-like)"/>
    <property type="match status" value="1"/>
</dbReference>
<evidence type="ECO:0000256" key="2">
    <source>
        <dbReference type="ARBA" id="ARBA00022475"/>
    </source>
</evidence>
<feature type="region of interest" description="Disordered" evidence="10">
    <location>
        <begin position="236"/>
        <end position="261"/>
    </location>
</feature>
<keyword evidence="15" id="KW-0675">Receptor</keyword>
<dbReference type="PANTHER" id="PTHR45927">
    <property type="entry name" value="LYSM-DOMAIN RECEPTOR-LIKE KINASE-RELATED"/>
    <property type="match status" value="1"/>
</dbReference>
<dbReference type="InterPro" id="IPR056563">
    <property type="entry name" value="LysM3_LYK4_5"/>
</dbReference>
<evidence type="ECO:0000256" key="11">
    <source>
        <dbReference type="SAM" id="Phobius"/>
    </source>
</evidence>
<keyword evidence="6" id="KW-0067">ATP-binding</keyword>
<dbReference type="EMBL" id="KY786198">
    <property type="protein sequence ID" value="ASM47246.1"/>
    <property type="molecule type" value="Genomic_DNA"/>
</dbReference>
<evidence type="ECO:0000256" key="8">
    <source>
        <dbReference type="ARBA" id="ARBA00023136"/>
    </source>
</evidence>
<comment type="subcellular location">
    <subcellularLocation>
        <location evidence="1">Cell membrane</location>
        <topology evidence="1">Single-pass membrane protein</topology>
    </subcellularLocation>
</comment>
<dbReference type="GO" id="GO:0051707">
    <property type="term" value="P:response to other organism"/>
    <property type="evidence" value="ECO:0007669"/>
    <property type="project" value="UniProtKB-ARBA"/>
</dbReference>
<feature type="transmembrane region" description="Helical" evidence="11">
    <location>
        <begin position="271"/>
        <end position="297"/>
    </location>
</feature>
<name>A0A221I0J9_9ROSA</name>
<evidence type="ECO:0000256" key="4">
    <source>
        <dbReference type="ARBA" id="ARBA00022729"/>
    </source>
</evidence>
<dbReference type="FunFam" id="1.10.510.10:FF:000468">
    <property type="entry name" value="PTI1-like tyrosine-protein kinase 3"/>
    <property type="match status" value="1"/>
</dbReference>
<feature type="chain" id="PRO_5013393134" evidence="12">
    <location>
        <begin position="22"/>
        <end position="630"/>
    </location>
</feature>
<dbReference type="InterPro" id="IPR018392">
    <property type="entry name" value="LysM"/>
</dbReference>